<gene>
    <name evidence="1" type="ORF">XH99_28945</name>
</gene>
<accession>A0A4Q0RWV8</accession>
<keyword evidence="2" id="KW-1185">Reference proteome</keyword>
<reference evidence="1 2" key="1">
    <citation type="submission" date="2015-04" db="EMBL/GenBank/DDBJ databases">
        <title>Comparative genomics of rhizobia nodulating Arachis hypogaea in China.</title>
        <authorList>
            <person name="Li Y."/>
        </authorList>
    </citation>
    <scope>NUCLEOTIDE SEQUENCE [LARGE SCALE GENOMIC DNA]</scope>
    <source>
        <strain evidence="1 2">CCBAU 51757</strain>
    </source>
</reference>
<dbReference type="AlphaFoldDB" id="A0A4Q0RWV8"/>
<dbReference type="EMBL" id="LBJQ01000089">
    <property type="protein sequence ID" value="RXH24118.1"/>
    <property type="molecule type" value="Genomic_DNA"/>
</dbReference>
<protein>
    <submittedName>
        <fullName evidence="1">Uncharacterized protein</fullName>
    </submittedName>
</protein>
<sequence>MDQSEIINLGKSLGAATTSWLAERARSGFDESLLSEALLVIPLFEFLRRDPRWRISGEWCEWKLEGLNKGDVNIDLYAEGKAEKLFLEFKLLKEKNLNDQRLIKDMVKLALPKRPEDIRLLVVAHPPSGQTKQLSKSTLLREIDAAGKPIKFHLTRRDGVAPQVNSDRRTHALSDKVGRHVDRIIRCDPDAAKFVVERIASERDSEFLASVYSISRTIVRGSATLVSPSLIENFT</sequence>
<dbReference type="RefSeq" id="WP_128921312.1">
    <property type="nucleotide sequence ID" value="NZ_LBJC01000028.1"/>
</dbReference>
<evidence type="ECO:0000313" key="2">
    <source>
        <dbReference type="Proteomes" id="UP000289546"/>
    </source>
</evidence>
<dbReference type="Proteomes" id="UP000289546">
    <property type="component" value="Unassembled WGS sequence"/>
</dbReference>
<name>A0A4Q0RWV8_9BRAD</name>
<proteinExistence type="predicted"/>
<comment type="caution">
    <text evidence="1">The sequence shown here is derived from an EMBL/GenBank/DDBJ whole genome shotgun (WGS) entry which is preliminary data.</text>
</comment>
<evidence type="ECO:0000313" key="1">
    <source>
        <dbReference type="EMBL" id="RXH24118.1"/>
    </source>
</evidence>
<organism evidence="1 2">
    <name type="scientific">Bradyrhizobium nanningense</name>
    <dbReference type="NCBI Taxonomy" id="1325118"/>
    <lineage>
        <taxon>Bacteria</taxon>
        <taxon>Pseudomonadati</taxon>
        <taxon>Pseudomonadota</taxon>
        <taxon>Alphaproteobacteria</taxon>
        <taxon>Hyphomicrobiales</taxon>
        <taxon>Nitrobacteraceae</taxon>
        <taxon>Bradyrhizobium</taxon>
    </lineage>
</organism>